<evidence type="ECO:0000256" key="1">
    <source>
        <dbReference type="ARBA" id="ARBA00022737"/>
    </source>
</evidence>
<dbReference type="InterPro" id="IPR001258">
    <property type="entry name" value="NHL_repeat"/>
</dbReference>
<evidence type="ECO:0000313" key="3">
    <source>
        <dbReference type="EnsemblMetazoa" id="Aqu2.1.20972_001"/>
    </source>
</evidence>
<evidence type="ECO:0000256" key="2">
    <source>
        <dbReference type="PROSITE-ProRule" id="PRU00504"/>
    </source>
</evidence>
<name>A0A1X7TZW7_AMPQE</name>
<dbReference type="InterPro" id="IPR050952">
    <property type="entry name" value="TRIM-NHL_E3_ligases"/>
</dbReference>
<dbReference type="PANTHER" id="PTHR24104">
    <property type="entry name" value="E3 UBIQUITIN-PROTEIN LIGASE NHLRC1-RELATED"/>
    <property type="match status" value="1"/>
</dbReference>
<feature type="repeat" description="NHL" evidence="2">
    <location>
        <begin position="14"/>
        <end position="57"/>
    </location>
</feature>
<evidence type="ECO:0008006" key="4">
    <source>
        <dbReference type="Google" id="ProtNLM"/>
    </source>
</evidence>
<dbReference type="eggNOG" id="KOG2177">
    <property type="taxonomic scope" value="Eukaryota"/>
</dbReference>
<protein>
    <recommendedName>
        <fullName evidence="4">SMP-30/Gluconolactonase/LRE-like region domain-containing protein</fullName>
    </recommendedName>
</protein>
<dbReference type="AlphaFoldDB" id="A0A1X7TZW7"/>
<dbReference type="SUPFAM" id="SSF63829">
    <property type="entry name" value="Calcium-dependent phosphotriesterase"/>
    <property type="match status" value="1"/>
</dbReference>
<keyword evidence="1" id="KW-0677">Repeat</keyword>
<sequence length="115" mass="12441">MQHIQVMNSNLTFSRSFGNYGSANGQFKSPHGIAVDNQGLVYVIDRDNHHIQKLTSDGKYVGQFGTEGSCPGQFSIPCGIAIDTAATGLVYIPAEQNHTYASEVNTSLQRLGNVH</sequence>
<dbReference type="Pfam" id="PF01436">
    <property type="entry name" value="NHL"/>
    <property type="match status" value="1"/>
</dbReference>
<proteinExistence type="predicted"/>
<organism evidence="3">
    <name type="scientific">Amphimedon queenslandica</name>
    <name type="common">Sponge</name>
    <dbReference type="NCBI Taxonomy" id="400682"/>
    <lineage>
        <taxon>Eukaryota</taxon>
        <taxon>Metazoa</taxon>
        <taxon>Porifera</taxon>
        <taxon>Demospongiae</taxon>
        <taxon>Heteroscleromorpha</taxon>
        <taxon>Haplosclerida</taxon>
        <taxon>Niphatidae</taxon>
        <taxon>Amphimedon</taxon>
    </lineage>
</organism>
<dbReference type="Gene3D" id="2.120.10.30">
    <property type="entry name" value="TolB, C-terminal domain"/>
    <property type="match status" value="1"/>
</dbReference>
<reference evidence="3" key="1">
    <citation type="submission" date="2017-05" db="UniProtKB">
        <authorList>
            <consortium name="EnsemblMetazoa"/>
        </authorList>
    </citation>
    <scope>IDENTIFICATION</scope>
</reference>
<dbReference type="PANTHER" id="PTHR24104:SF25">
    <property type="entry name" value="PROTEIN LIN-41"/>
    <property type="match status" value="1"/>
</dbReference>
<dbReference type="InterPro" id="IPR011042">
    <property type="entry name" value="6-blade_b-propeller_TolB-like"/>
</dbReference>
<dbReference type="PROSITE" id="PS51125">
    <property type="entry name" value="NHL"/>
    <property type="match status" value="1"/>
</dbReference>
<dbReference type="STRING" id="400682.A0A1X7TZW7"/>
<dbReference type="EnsemblMetazoa" id="Aqu2.1.20972_001">
    <property type="protein sequence ID" value="Aqu2.1.20972_001"/>
    <property type="gene ID" value="Aqu2.1.20972"/>
</dbReference>
<accession>A0A1X7TZW7</accession>
<dbReference type="GO" id="GO:0008270">
    <property type="term" value="F:zinc ion binding"/>
    <property type="evidence" value="ECO:0007669"/>
    <property type="project" value="UniProtKB-KW"/>
</dbReference>
<dbReference type="InParanoid" id="A0A1X7TZW7"/>